<accession>A0A0H2RCQ1</accession>
<sequence length="416" mass="47199">MPRKPQSGERIFCVGDDMYKVHLTKSKSKEYHLTYRGAKTWIWRFFLDRWGKETISNEEKRDVLRHDADASKLTKEYIECRACSKEIKIALACSRAAVYDLRGWLIHKLCCSDLQESLREEYSGHAEEDIQEGPRDASDDNGPVGTKARPADSIDEHVEDQEEETLMNGSGFRKALARTCFGIEEVKIITSDADGRRLYYMLVELDGRRVTPTRFLTMRERKHGLPTPLVAARAKQDIDGEFSGNEIRCKACFSKYNTRRLCGDGVRVVLDRWLEHKFLCKDLQAMYRRELKSGSSAPSIQCGESSNGREMSRNTSSPPPSAPASNSTRRSTRASKRVCDTTQIIPQQPTPSTITREKRTLNSEGETAVQRAESMVCKRRRIEPSGAVNELEVEFSTAFTTAFPDIVANFLNFGNK</sequence>
<gene>
    <name evidence="2" type="ORF">SCHPADRAFT_893022</name>
</gene>
<protein>
    <submittedName>
        <fullName evidence="2">Uncharacterized protein</fullName>
    </submittedName>
</protein>
<reference evidence="2 3" key="1">
    <citation type="submission" date="2015-04" db="EMBL/GenBank/DDBJ databases">
        <title>Complete genome sequence of Schizopora paradoxa KUC8140, a cosmopolitan wood degrader in East Asia.</title>
        <authorList>
            <consortium name="DOE Joint Genome Institute"/>
            <person name="Min B."/>
            <person name="Park H."/>
            <person name="Jang Y."/>
            <person name="Kim J.-J."/>
            <person name="Kim K.H."/>
            <person name="Pangilinan J."/>
            <person name="Lipzen A."/>
            <person name="Riley R."/>
            <person name="Grigoriev I.V."/>
            <person name="Spatafora J.W."/>
            <person name="Choi I.-G."/>
        </authorList>
    </citation>
    <scope>NUCLEOTIDE SEQUENCE [LARGE SCALE GENOMIC DNA]</scope>
    <source>
        <strain evidence="2 3">KUC8140</strain>
    </source>
</reference>
<dbReference type="AlphaFoldDB" id="A0A0H2RCQ1"/>
<dbReference type="Proteomes" id="UP000053477">
    <property type="component" value="Unassembled WGS sequence"/>
</dbReference>
<feature type="compositionally biased region" description="Polar residues" evidence="1">
    <location>
        <begin position="340"/>
        <end position="349"/>
    </location>
</feature>
<feature type="region of interest" description="Disordered" evidence="1">
    <location>
        <begin position="294"/>
        <end position="349"/>
    </location>
</feature>
<evidence type="ECO:0000256" key="1">
    <source>
        <dbReference type="SAM" id="MobiDB-lite"/>
    </source>
</evidence>
<dbReference type="InParanoid" id="A0A0H2RCQ1"/>
<organism evidence="2 3">
    <name type="scientific">Schizopora paradoxa</name>
    <dbReference type="NCBI Taxonomy" id="27342"/>
    <lineage>
        <taxon>Eukaryota</taxon>
        <taxon>Fungi</taxon>
        <taxon>Dikarya</taxon>
        <taxon>Basidiomycota</taxon>
        <taxon>Agaricomycotina</taxon>
        <taxon>Agaricomycetes</taxon>
        <taxon>Hymenochaetales</taxon>
        <taxon>Schizoporaceae</taxon>
        <taxon>Schizopora</taxon>
    </lineage>
</organism>
<evidence type="ECO:0000313" key="2">
    <source>
        <dbReference type="EMBL" id="KLO09569.1"/>
    </source>
</evidence>
<keyword evidence="3" id="KW-1185">Reference proteome</keyword>
<evidence type="ECO:0000313" key="3">
    <source>
        <dbReference type="Proteomes" id="UP000053477"/>
    </source>
</evidence>
<dbReference type="EMBL" id="KQ086052">
    <property type="protein sequence ID" value="KLO09569.1"/>
    <property type="molecule type" value="Genomic_DNA"/>
</dbReference>
<feature type="compositionally biased region" description="Polar residues" evidence="1">
    <location>
        <begin position="294"/>
        <end position="309"/>
    </location>
</feature>
<feature type="compositionally biased region" description="Basic and acidic residues" evidence="1">
    <location>
        <begin position="122"/>
        <end position="138"/>
    </location>
</feature>
<name>A0A0H2RCQ1_9AGAM</name>
<feature type="region of interest" description="Disordered" evidence="1">
    <location>
        <begin position="122"/>
        <end position="165"/>
    </location>
</feature>
<proteinExistence type="predicted"/>